<dbReference type="Proteomes" id="UP000504630">
    <property type="component" value="Chromosome 19"/>
</dbReference>
<evidence type="ECO:0000256" key="2">
    <source>
        <dbReference type="ARBA" id="ARBA00023157"/>
    </source>
</evidence>
<dbReference type="InterPro" id="IPR001304">
    <property type="entry name" value="C-type_lectin-like"/>
</dbReference>
<feature type="coiled-coil region" evidence="3">
    <location>
        <begin position="29"/>
        <end position="116"/>
    </location>
</feature>
<evidence type="ECO:0000256" key="1">
    <source>
        <dbReference type="ARBA" id="ARBA00022734"/>
    </source>
</evidence>
<dbReference type="RefSeq" id="XP_029312362.1">
    <property type="nucleotide sequence ID" value="XM_029456502.1"/>
</dbReference>
<keyword evidence="3" id="KW-0175">Coiled coil</keyword>
<evidence type="ECO:0000313" key="6">
    <source>
        <dbReference type="Proteomes" id="UP000504630"/>
    </source>
</evidence>
<dbReference type="InterPro" id="IPR016187">
    <property type="entry name" value="CTDL_fold"/>
</dbReference>
<dbReference type="PROSITE" id="PS50041">
    <property type="entry name" value="C_TYPE_LECTIN_2"/>
    <property type="match status" value="1"/>
</dbReference>
<dbReference type="InterPro" id="IPR033989">
    <property type="entry name" value="CD209-like_CTLD"/>
</dbReference>
<dbReference type="InterPro" id="IPR016186">
    <property type="entry name" value="C-type_lectin-like/link_sf"/>
</dbReference>
<reference evidence="7" key="1">
    <citation type="submission" date="2025-08" db="UniProtKB">
        <authorList>
            <consortium name="RefSeq"/>
        </authorList>
    </citation>
    <scope>IDENTIFICATION</scope>
</reference>
<keyword evidence="2" id="KW-1015">Disulfide bond</keyword>
<protein>
    <submittedName>
        <fullName evidence="7">CD209 antigen-like protein A</fullName>
    </submittedName>
</protein>
<sequence>MSQTIKQLTESNSQREEEGRRLSQMNGLLRDELVQVKEKNQELLEINNKFQREVKNLSEQIGDLLNCETASKDNMELQDELTELQEQHRNLSTVLLKERQEAAERQETRKDEMARMMADMHSIKEAHHSLDLYCPVVNHKIKERICKKCHDSWRQFETRCYFFSSRTLTWSSSRAWCQAQGGDLLIINSGPEQSFVFESSQALEPRSSRLWMGLTDAEEEDEWSWVDGSPVTSDVQYWLSRPGLGTEPDNWKQDNPLGEDCGHIDISENTFMSWMDGSCKTPYRWICEKNI</sequence>
<dbReference type="GO" id="GO:0030246">
    <property type="term" value="F:carbohydrate binding"/>
    <property type="evidence" value="ECO:0007669"/>
    <property type="project" value="UniProtKB-KW"/>
</dbReference>
<dbReference type="SMART" id="SM00034">
    <property type="entry name" value="CLECT"/>
    <property type="match status" value="1"/>
</dbReference>
<dbReference type="CDD" id="cd03590">
    <property type="entry name" value="CLECT_DC-SIGN_like"/>
    <property type="match status" value="1"/>
</dbReference>
<dbReference type="InterPro" id="IPR018378">
    <property type="entry name" value="C-type_lectin_CS"/>
</dbReference>
<feature type="domain" description="C-type lectin" evidence="5">
    <location>
        <begin position="156"/>
        <end position="288"/>
    </location>
</feature>
<dbReference type="KEGG" id="cgob:115024712"/>
<accession>A0A6J2RSF1</accession>
<keyword evidence="1" id="KW-0430">Lectin</keyword>
<gene>
    <name evidence="7" type="primary">LOC115024712</name>
</gene>
<feature type="region of interest" description="Disordered" evidence="4">
    <location>
        <begin position="1"/>
        <end position="24"/>
    </location>
</feature>
<dbReference type="GeneID" id="115024712"/>
<feature type="compositionally biased region" description="Polar residues" evidence="4">
    <location>
        <begin position="1"/>
        <end position="12"/>
    </location>
</feature>
<dbReference type="InterPro" id="IPR050111">
    <property type="entry name" value="C-type_lectin/snaclec_domain"/>
</dbReference>
<dbReference type="OrthoDB" id="538816at2759"/>
<proteinExistence type="predicted"/>
<organism evidence="6 7">
    <name type="scientific">Cottoperca gobio</name>
    <name type="common">Frogmouth</name>
    <name type="synonym">Aphritis gobio</name>
    <dbReference type="NCBI Taxonomy" id="56716"/>
    <lineage>
        <taxon>Eukaryota</taxon>
        <taxon>Metazoa</taxon>
        <taxon>Chordata</taxon>
        <taxon>Craniata</taxon>
        <taxon>Vertebrata</taxon>
        <taxon>Euteleostomi</taxon>
        <taxon>Actinopterygii</taxon>
        <taxon>Neopterygii</taxon>
        <taxon>Teleostei</taxon>
        <taxon>Neoteleostei</taxon>
        <taxon>Acanthomorphata</taxon>
        <taxon>Eupercaria</taxon>
        <taxon>Perciformes</taxon>
        <taxon>Notothenioidei</taxon>
        <taxon>Bovichtidae</taxon>
        <taxon>Cottoperca</taxon>
    </lineage>
</organism>
<evidence type="ECO:0000256" key="4">
    <source>
        <dbReference type="SAM" id="MobiDB-lite"/>
    </source>
</evidence>
<keyword evidence="6" id="KW-1185">Reference proteome</keyword>
<dbReference type="AlphaFoldDB" id="A0A6J2RSF1"/>
<evidence type="ECO:0000256" key="3">
    <source>
        <dbReference type="SAM" id="Coils"/>
    </source>
</evidence>
<dbReference type="PANTHER" id="PTHR22803">
    <property type="entry name" value="MANNOSE, PHOSPHOLIPASE, LECTIN RECEPTOR RELATED"/>
    <property type="match status" value="1"/>
</dbReference>
<evidence type="ECO:0000259" key="5">
    <source>
        <dbReference type="PROSITE" id="PS50041"/>
    </source>
</evidence>
<dbReference type="SUPFAM" id="SSF56436">
    <property type="entry name" value="C-type lectin-like"/>
    <property type="match status" value="1"/>
</dbReference>
<dbReference type="PROSITE" id="PS00615">
    <property type="entry name" value="C_TYPE_LECTIN_1"/>
    <property type="match status" value="1"/>
</dbReference>
<evidence type="ECO:0000313" key="7">
    <source>
        <dbReference type="RefSeq" id="XP_029312362.1"/>
    </source>
</evidence>
<dbReference type="Pfam" id="PF00059">
    <property type="entry name" value="Lectin_C"/>
    <property type="match status" value="1"/>
</dbReference>
<name>A0A6J2RSF1_COTGO</name>
<dbReference type="Gene3D" id="3.10.100.10">
    <property type="entry name" value="Mannose-Binding Protein A, subunit A"/>
    <property type="match status" value="1"/>
</dbReference>
<dbReference type="InParanoid" id="A0A6J2RSF1"/>